<reference evidence="2 3" key="1">
    <citation type="submission" date="2017-01" db="EMBL/GenBank/DDBJ databases">
        <title>Novel large sulfur bacteria in the metagenomes of groundwater-fed chemosynthetic microbial mats in the Lake Huron basin.</title>
        <authorList>
            <person name="Sharrar A.M."/>
            <person name="Flood B.E."/>
            <person name="Bailey J.V."/>
            <person name="Jones D.S."/>
            <person name="Biddanda B."/>
            <person name="Ruberg S.A."/>
            <person name="Marcus D.N."/>
            <person name="Dick G.J."/>
        </authorList>
    </citation>
    <scope>NUCLEOTIDE SEQUENCE [LARGE SCALE GENOMIC DNA]</scope>
    <source>
        <strain evidence="2">A8</strain>
    </source>
</reference>
<dbReference type="Proteomes" id="UP000192491">
    <property type="component" value="Unassembled WGS sequence"/>
</dbReference>
<evidence type="ECO:0000259" key="1">
    <source>
        <dbReference type="Pfam" id="PF09836"/>
    </source>
</evidence>
<comment type="caution">
    <text evidence="2">The sequence shown here is derived from an EMBL/GenBank/DDBJ whole genome shotgun (WGS) entry which is preliminary data.</text>
</comment>
<name>A0A1Y1QLG0_9GAMM</name>
<organism evidence="2 3">
    <name type="scientific">Thiothrix lacustris</name>
    <dbReference type="NCBI Taxonomy" id="525917"/>
    <lineage>
        <taxon>Bacteria</taxon>
        <taxon>Pseudomonadati</taxon>
        <taxon>Pseudomonadota</taxon>
        <taxon>Gammaproteobacteria</taxon>
        <taxon>Thiotrichales</taxon>
        <taxon>Thiotrichaceae</taxon>
        <taxon>Thiothrix</taxon>
    </lineage>
</organism>
<sequence length="257" mass="29488">MSLPELQHRFMDAIFDRDKREAATALVKSHGELDAAQRVGIYRNSVHGILLQYLGSLFPVCQQLLGDAFFEAASDRYVDQSPPTRPFLAEYGDGFADFLAVHPALQQMQWIADMARLEWARHQAWNAVNQPASDFAQLMALDEVQQESLTLHTPDSAHLLLSDYAIHAVWLAHQPEDHPEKLPLERIQLQQQTTVLVWRTGRRLQQVLLDRQSWEFLTAVQQRETLPELAERFQEQLPALLMAAIRQGWILSFEITV</sequence>
<dbReference type="InterPro" id="IPR018640">
    <property type="entry name" value="DUF2063"/>
</dbReference>
<dbReference type="EMBL" id="MTEJ01000171">
    <property type="protein sequence ID" value="OQX08582.1"/>
    <property type="molecule type" value="Genomic_DNA"/>
</dbReference>
<feature type="domain" description="Putative DNA-binding" evidence="1">
    <location>
        <begin position="5"/>
        <end position="99"/>
    </location>
</feature>
<dbReference type="InterPro" id="IPR044922">
    <property type="entry name" value="DUF2063_N_sf"/>
</dbReference>
<evidence type="ECO:0000313" key="3">
    <source>
        <dbReference type="Proteomes" id="UP000192491"/>
    </source>
</evidence>
<dbReference type="Pfam" id="PF09836">
    <property type="entry name" value="DUF2063"/>
    <property type="match status" value="1"/>
</dbReference>
<dbReference type="Gene3D" id="1.10.150.690">
    <property type="entry name" value="DUF2063"/>
    <property type="match status" value="1"/>
</dbReference>
<dbReference type="STRING" id="1123401.GCA_000621325_01561"/>
<gene>
    <name evidence="2" type="ORF">BWK73_25040</name>
</gene>
<accession>A0A1Y1QLG0</accession>
<proteinExistence type="predicted"/>
<dbReference type="AlphaFoldDB" id="A0A1Y1QLG0"/>
<evidence type="ECO:0000313" key="2">
    <source>
        <dbReference type="EMBL" id="OQX08582.1"/>
    </source>
</evidence>
<protein>
    <submittedName>
        <fullName evidence="2">DUF2063 domain-containing protein</fullName>
    </submittedName>
</protein>